<protein>
    <submittedName>
        <fullName evidence="2">Uncharacterized protein</fullName>
    </submittedName>
</protein>
<feature type="compositionally biased region" description="Low complexity" evidence="1">
    <location>
        <begin position="20"/>
        <end position="39"/>
    </location>
</feature>
<dbReference type="HOGENOM" id="CLU_1402640_0_0_1"/>
<feature type="compositionally biased region" description="Polar residues" evidence="1">
    <location>
        <begin position="40"/>
        <end position="55"/>
    </location>
</feature>
<evidence type="ECO:0000313" key="2">
    <source>
        <dbReference type="EMBL" id="KIK09687.1"/>
    </source>
</evidence>
<dbReference type="Proteomes" id="UP000054477">
    <property type="component" value="Unassembled WGS sequence"/>
</dbReference>
<dbReference type="AlphaFoldDB" id="A0A0C9YH40"/>
<organism evidence="2 3">
    <name type="scientific">Laccaria amethystina LaAM-08-1</name>
    <dbReference type="NCBI Taxonomy" id="1095629"/>
    <lineage>
        <taxon>Eukaryota</taxon>
        <taxon>Fungi</taxon>
        <taxon>Dikarya</taxon>
        <taxon>Basidiomycota</taxon>
        <taxon>Agaricomycotina</taxon>
        <taxon>Agaricomycetes</taxon>
        <taxon>Agaricomycetidae</taxon>
        <taxon>Agaricales</taxon>
        <taxon>Agaricineae</taxon>
        <taxon>Hydnangiaceae</taxon>
        <taxon>Laccaria</taxon>
    </lineage>
</organism>
<keyword evidence="3" id="KW-1185">Reference proteome</keyword>
<reference evidence="3" key="2">
    <citation type="submission" date="2015-01" db="EMBL/GenBank/DDBJ databases">
        <title>Evolutionary Origins and Diversification of the Mycorrhizal Mutualists.</title>
        <authorList>
            <consortium name="DOE Joint Genome Institute"/>
            <consortium name="Mycorrhizal Genomics Consortium"/>
            <person name="Kohler A."/>
            <person name="Kuo A."/>
            <person name="Nagy L.G."/>
            <person name="Floudas D."/>
            <person name="Copeland A."/>
            <person name="Barry K.W."/>
            <person name="Cichocki N."/>
            <person name="Veneault-Fourrey C."/>
            <person name="LaButti K."/>
            <person name="Lindquist E.A."/>
            <person name="Lipzen A."/>
            <person name="Lundell T."/>
            <person name="Morin E."/>
            <person name="Murat C."/>
            <person name="Riley R."/>
            <person name="Ohm R."/>
            <person name="Sun H."/>
            <person name="Tunlid A."/>
            <person name="Henrissat B."/>
            <person name="Grigoriev I.V."/>
            <person name="Hibbett D.S."/>
            <person name="Martin F."/>
        </authorList>
    </citation>
    <scope>NUCLEOTIDE SEQUENCE [LARGE SCALE GENOMIC DNA]</scope>
    <source>
        <strain evidence="3">LaAM-08-1</strain>
    </source>
</reference>
<accession>A0A0C9YH40</accession>
<dbReference type="EMBL" id="KN838537">
    <property type="protein sequence ID" value="KIK09687.1"/>
    <property type="molecule type" value="Genomic_DNA"/>
</dbReference>
<evidence type="ECO:0000313" key="3">
    <source>
        <dbReference type="Proteomes" id="UP000054477"/>
    </source>
</evidence>
<evidence type="ECO:0000256" key="1">
    <source>
        <dbReference type="SAM" id="MobiDB-lite"/>
    </source>
</evidence>
<sequence length="194" mass="21397">MTSGPPPWAAESSGFRENQPPSSSSSFSTGPTTFSSPTTQLTSGVQPYSTHSWRTTLPAAYTYPGPTVYPPTTQPLNPQTHISYYQPENYQPQTNYGQQHQYQPYQPPPIPAIAPVAKPPSPSPSPPPPEPIKHWDKALKGFLTQAGLTQTLRGFEDDMIVLNPIWEKEKIPSALRELVKNLSSRNTQLIKGKT</sequence>
<feature type="compositionally biased region" description="Pro residues" evidence="1">
    <location>
        <begin position="105"/>
        <end position="130"/>
    </location>
</feature>
<feature type="compositionally biased region" description="Polar residues" evidence="1">
    <location>
        <begin position="76"/>
        <end position="104"/>
    </location>
</feature>
<feature type="region of interest" description="Disordered" evidence="1">
    <location>
        <begin position="1"/>
        <end position="133"/>
    </location>
</feature>
<dbReference type="STRING" id="1095629.A0A0C9YH40"/>
<name>A0A0C9YH40_9AGAR</name>
<dbReference type="OrthoDB" id="5531344at2759"/>
<gene>
    <name evidence="2" type="ORF">K443DRAFT_298065</name>
</gene>
<reference evidence="2 3" key="1">
    <citation type="submission" date="2014-04" db="EMBL/GenBank/DDBJ databases">
        <authorList>
            <consortium name="DOE Joint Genome Institute"/>
            <person name="Kuo A."/>
            <person name="Kohler A."/>
            <person name="Nagy L.G."/>
            <person name="Floudas D."/>
            <person name="Copeland A."/>
            <person name="Barry K.W."/>
            <person name="Cichocki N."/>
            <person name="Veneault-Fourrey C."/>
            <person name="LaButti K."/>
            <person name="Lindquist E.A."/>
            <person name="Lipzen A."/>
            <person name="Lundell T."/>
            <person name="Morin E."/>
            <person name="Murat C."/>
            <person name="Sun H."/>
            <person name="Tunlid A."/>
            <person name="Henrissat B."/>
            <person name="Grigoriev I.V."/>
            <person name="Hibbett D.S."/>
            <person name="Martin F."/>
            <person name="Nordberg H.P."/>
            <person name="Cantor M.N."/>
            <person name="Hua S.X."/>
        </authorList>
    </citation>
    <scope>NUCLEOTIDE SEQUENCE [LARGE SCALE GENOMIC DNA]</scope>
    <source>
        <strain evidence="2 3">LaAM-08-1</strain>
    </source>
</reference>
<proteinExistence type="predicted"/>